<keyword evidence="2" id="KW-0479">Metal-binding</keyword>
<organism evidence="6 7">
    <name type="scientific">Shewanella yunxiaonensis</name>
    <dbReference type="NCBI Taxonomy" id="2829809"/>
    <lineage>
        <taxon>Bacteria</taxon>
        <taxon>Pseudomonadati</taxon>
        <taxon>Pseudomonadota</taxon>
        <taxon>Gammaproteobacteria</taxon>
        <taxon>Alteromonadales</taxon>
        <taxon>Shewanellaceae</taxon>
        <taxon>Shewanella</taxon>
    </lineage>
</organism>
<comment type="similarity">
    <text evidence="1">Belongs to the Gfa family.</text>
</comment>
<dbReference type="EMBL" id="CP073587">
    <property type="protein sequence ID" value="QUN06993.1"/>
    <property type="molecule type" value="Genomic_DNA"/>
</dbReference>
<dbReference type="Pfam" id="PF04828">
    <property type="entry name" value="GFA"/>
    <property type="match status" value="1"/>
</dbReference>
<evidence type="ECO:0000256" key="4">
    <source>
        <dbReference type="ARBA" id="ARBA00023239"/>
    </source>
</evidence>
<dbReference type="RefSeq" id="WP_212595998.1">
    <property type="nucleotide sequence ID" value="NZ_CP073587.1"/>
</dbReference>
<keyword evidence="3" id="KW-0862">Zinc</keyword>
<dbReference type="Proteomes" id="UP000679575">
    <property type="component" value="Chromosome"/>
</dbReference>
<keyword evidence="7" id="KW-1185">Reference proteome</keyword>
<evidence type="ECO:0000256" key="2">
    <source>
        <dbReference type="ARBA" id="ARBA00022723"/>
    </source>
</evidence>
<keyword evidence="4" id="KW-0456">Lyase</keyword>
<dbReference type="InterPro" id="IPR011057">
    <property type="entry name" value="Mss4-like_sf"/>
</dbReference>
<protein>
    <submittedName>
        <fullName evidence="6">GFA family protein</fullName>
    </submittedName>
</protein>
<evidence type="ECO:0000313" key="7">
    <source>
        <dbReference type="Proteomes" id="UP000679575"/>
    </source>
</evidence>
<dbReference type="Gene3D" id="3.90.1590.10">
    <property type="entry name" value="glutathione-dependent formaldehyde- activating enzyme (gfa)"/>
    <property type="match status" value="1"/>
</dbReference>
<gene>
    <name evidence="6" type="ORF">KDN34_06035</name>
</gene>
<reference evidence="6 7" key="1">
    <citation type="submission" date="2021-04" db="EMBL/GenBank/DDBJ databases">
        <title>Novel species identification of genus Shewanella.</title>
        <authorList>
            <person name="Liu G."/>
        </authorList>
    </citation>
    <scope>NUCLEOTIDE SEQUENCE [LARGE SCALE GENOMIC DNA]</scope>
    <source>
        <strain evidence="6 7">FJAT-54481</strain>
    </source>
</reference>
<dbReference type="PANTHER" id="PTHR33337">
    <property type="entry name" value="GFA DOMAIN-CONTAINING PROTEIN"/>
    <property type="match status" value="1"/>
</dbReference>
<proteinExistence type="inferred from homology"/>
<dbReference type="SUPFAM" id="SSF51316">
    <property type="entry name" value="Mss4-like"/>
    <property type="match status" value="1"/>
</dbReference>
<evidence type="ECO:0000313" key="6">
    <source>
        <dbReference type="EMBL" id="QUN06993.1"/>
    </source>
</evidence>
<dbReference type="PANTHER" id="PTHR33337:SF40">
    <property type="entry name" value="CENP-V_GFA DOMAIN-CONTAINING PROTEIN-RELATED"/>
    <property type="match status" value="1"/>
</dbReference>
<evidence type="ECO:0000256" key="1">
    <source>
        <dbReference type="ARBA" id="ARBA00005495"/>
    </source>
</evidence>
<sequence>MNKIQGGCHCGHVSWEFELPVKTVVKCHCNNCRKLQGSDYSSWIVVPKSQFKVNSGREEISTYHFSEVSQKYFCANCGSTVYGINGKHFPTDFMVPLGEVDNYSEDLAPKIQVYSKDKAAWVHIHDDEPVVS</sequence>
<dbReference type="InterPro" id="IPR006913">
    <property type="entry name" value="CENP-V/GFA"/>
</dbReference>
<accession>A0ABX7YW13</accession>
<dbReference type="PROSITE" id="PS51891">
    <property type="entry name" value="CENP_V_GFA"/>
    <property type="match status" value="1"/>
</dbReference>
<evidence type="ECO:0000256" key="3">
    <source>
        <dbReference type="ARBA" id="ARBA00022833"/>
    </source>
</evidence>
<name>A0ABX7YW13_9GAMM</name>
<evidence type="ECO:0000259" key="5">
    <source>
        <dbReference type="PROSITE" id="PS51891"/>
    </source>
</evidence>
<feature type="domain" description="CENP-V/GFA" evidence="5">
    <location>
        <begin position="4"/>
        <end position="122"/>
    </location>
</feature>